<dbReference type="RefSeq" id="XP_001427819.1">
    <property type="nucleotide sequence ID" value="XM_001427782.1"/>
</dbReference>
<dbReference type="OMA" id="KPQTHIA"/>
<proteinExistence type="predicted"/>
<dbReference type="HOGENOM" id="CLU_113104_0_0_1"/>
<evidence type="ECO:0000313" key="1">
    <source>
        <dbReference type="EMBL" id="CAK60421.1"/>
    </source>
</evidence>
<dbReference type="InParanoid" id="A0BPF4"/>
<dbReference type="KEGG" id="ptm:GSPATT00005170001"/>
<reference evidence="1 2" key="1">
    <citation type="journal article" date="2006" name="Nature">
        <title>Global trends of whole-genome duplications revealed by the ciliate Paramecium tetraurelia.</title>
        <authorList>
            <consortium name="Genoscope"/>
            <person name="Aury J.-M."/>
            <person name="Jaillon O."/>
            <person name="Duret L."/>
            <person name="Noel B."/>
            <person name="Jubin C."/>
            <person name="Porcel B.M."/>
            <person name="Segurens B."/>
            <person name="Daubin V."/>
            <person name="Anthouard V."/>
            <person name="Aiach N."/>
            <person name="Arnaiz O."/>
            <person name="Billaut A."/>
            <person name="Beisson J."/>
            <person name="Blanc I."/>
            <person name="Bouhouche K."/>
            <person name="Camara F."/>
            <person name="Duharcourt S."/>
            <person name="Guigo R."/>
            <person name="Gogendeau D."/>
            <person name="Katinka M."/>
            <person name="Keller A.-M."/>
            <person name="Kissmehl R."/>
            <person name="Klotz C."/>
            <person name="Koll F."/>
            <person name="Le Moue A."/>
            <person name="Lepere C."/>
            <person name="Malinsky S."/>
            <person name="Nowacki M."/>
            <person name="Nowak J.K."/>
            <person name="Plattner H."/>
            <person name="Poulain J."/>
            <person name="Ruiz F."/>
            <person name="Serrano V."/>
            <person name="Zagulski M."/>
            <person name="Dessen P."/>
            <person name="Betermier M."/>
            <person name="Weissenbach J."/>
            <person name="Scarpelli C."/>
            <person name="Schachter V."/>
            <person name="Sperling L."/>
            <person name="Meyer E."/>
            <person name="Cohen J."/>
            <person name="Wincker P."/>
        </authorList>
    </citation>
    <scope>NUCLEOTIDE SEQUENCE [LARGE SCALE GENOMIC DNA]</scope>
    <source>
        <strain evidence="1 2">Stock d4-2</strain>
    </source>
</reference>
<sequence length="212" mass="25201">MKECRFKMNGRLDNRKQLAQDIPENIQDVSYEEDERRSIFIKFQQNHKLLNKIIKNKISMIRSFKQYTQETSKRLLSPLQSSHFGYSPETNLISKPQTHIARKSSLIDLRQFEEKKFQLPRHKENNVIRKPVTSDPMSSKKILQIVKEAQQQLYSSQQPRTQQQVQQQKQIRVITLENQIEGLNFTFAQNFSNKKEIMKEFSAHSLKKKFFA</sequence>
<protein>
    <submittedName>
        <fullName evidence="1">Uncharacterized protein</fullName>
    </submittedName>
</protein>
<dbReference type="EMBL" id="CT868008">
    <property type="protein sequence ID" value="CAK60421.1"/>
    <property type="molecule type" value="Genomic_DNA"/>
</dbReference>
<evidence type="ECO:0000313" key="2">
    <source>
        <dbReference type="Proteomes" id="UP000000600"/>
    </source>
</evidence>
<accession>A0BPF4</accession>
<dbReference type="AlphaFoldDB" id="A0BPF4"/>
<keyword evidence="2" id="KW-1185">Reference proteome</keyword>
<dbReference type="GeneID" id="5013603"/>
<name>A0BPF4_PARTE</name>
<organism evidence="1 2">
    <name type="scientific">Paramecium tetraurelia</name>
    <dbReference type="NCBI Taxonomy" id="5888"/>
    <lineage>
        <taxon>Eukaryota</taxon>
        <taxon>Sar</taxon>
        <taxon>Alveolata</taxon>
        <taxon>Ciliophora</taxon>
        <taxon>Intramacronucleata</taxon>
        <taxon>Oligohymenophorea</taxon>
        <taxon>Peniculida</taxon>
        <taxon>Parameciidae</taxon>
        <taxon>Paramecium</taxon>
    </lineage>
</organism>
<gene>
    <name evidence="1" type="ORF">GSPATT00005170001</name>
</gene>
<dbReference type="Proteomes" id="UP000000600">
    <property type="component" value="Unassembled WGS sequence"/>
</dbReference>